<feature type="chain" id="PRO_5045294386" description="HAF repeat-containing protein" evidence="1">
    <location>
        <begin position="25"/>
        <end position="350"/>
    </location>
</feature>
<name>A0ABU9BPM8_9BURK</name>
<keyword evidence="3" id="KW-1185">Reference proteome</keyword>
<dbReference type="NCBIfam" id="TIGR02913">
    <property type="entry name" value="HAF_rpt"/>
    <property type="match status" value="5"/>
</dbReference>
<feature type="signal peptide" evidence="1">
    <location>
        <begin position="1"/>
        <end position="24"/>
    </location>
</feature>
<evidence type="ECO:0008006" key="4">
    <source>
        <dbReference type="Google" id="ProtNLM"/>
    </source>
</evidence>
<dbReference type="Proteomes" id="UP001371218">
    <property type="component" value="Unassembled WGS sequence"/>
</dbReference>
<organism evidence="2 3">
    <name type="scientific">Ideonella lacteola</name>
    <dbReference type="NCBI Taxonomy" id="2984193"/>
    <lineage>
        <taxon>Bacteria</taxon>
        <taxon>Pseudomonadati</taxon>
        <taxon>Pseudomonadota</taxon>
        <taxon>Betaproteobacteria</taxon>
        <taxon>Burkholderiales</taxon>
        <taxon>Sphaerotilaceae</taxon>
        <taxon>Ideonella</taxon>
    </lineage>
</organism>
<dbReference type="InterPro" id="IPR014262">
    <property type="entry name" value="HAF_rpt"/>
</dbReference>
<keyword evidence="1" id="KW-0732">Signal</keyword>
<protein>
    <recommendedName>
        <fullName evidence="4">HAF repeat-containing protein</fullName>
    </recommendedName>
</protein>
<evidence type="ECO:0000256" key="1">
    <source>
        <dbReference type="SAM" id="SignalP"/>
    </source>
</evidence>
<evidence type="ECO:0000313" key="3">
    <source>
        <dbReference type="Proteomes" id="UP001371218"/>
    </source>
</evidence>
<comment type="caution">
    <text evidence="2">The sequence shown here is derived from an EMBL/GenBank/DDBJ whole genome shotgun (WGS) entry which is preliminary data.</text>
</comment>
<proteinExistence type="predicted"/>
<accession>A0ABU9BPM8</accession>
<dbReference type="EMBL" id="JBBUTG010000003">
    <property type="protein sequence ID" value="MEK8030605.1"/>
    <property type="molecule type" value="Genomic_DNA"/>
</dbReference>
<sequence>MTDFLKTSAAVALASLTLASGAWAQQFKVIELPLKKPAPSFDVASVGLSQDGRAVVNKGSPGFAAEVCRVHSCKPVPRLADAGGHVETFANDVNELGDVVGRTTDHQHYRAYLLRDGVMTNLGTLAPDEKFMSEATAINVHGEVVGFGQVSKDDHDFRAFHWKDGVMTLLPTFGGPFTKARDINDAGAIVGMSEIANDRPRAFIYSQGVMINLGTLGGSRSEAIAVNNLGDVAGVAELSTQKRHAFRFRNGVMEDLGTLPHSDTSEALGINDAGEVVGYSQMKRSHDYQDHAFFFDANGMHDLNTLLRPADRSRYLIRQAHDINNQGDIAVEAVRSDTWEEVAVILKKID</sequence>
<gene>
    <name evidence="2" type="ORF">AACH06_07180</name>
</gene>
<evidence type="ECO:0000313" key="2">
    <source>
        <dbReference type="EMBL" id="MEK8030605.1"/>
    </source>
</evidence>
<dbReference type="RefSeq" id="WP_341424965.1">
    <property type="nucleotide sequence ID" value="NZ_JBBUTG010000003.1"/>
</dbReference>
<reference evidence="2 3" key="1">
    <citation type="submission" date="2024-04" db="EMBL/GenBank/DDBJ databases">
        <title>Novel species of the genus Ideonella isolated from streams.</title>
        <authorList>
            <person name="Lu H."/>
        </authorList>
    </citation>
    <scope>NUCLEOTIDE SEQUENCE [LARGE SCALE GENOMIC DNA]</scope>
    <source>
        <strain evidence="2 3">DXS29W</strain>
    </source>
</reference>